<keyword evidence="9 10" id="KW-0472">Membrane</keyword>
<evidence type="ECO:0000256" key="7">
    <source>
        <dbReference type="ARBA" id="ARBA00022692"/>
    </source>
</evidence>
<evidence type="ECO:0000256" key="10">
    <source>
        <dbReference type="RuleBase" id="RU363032"/>
    </source>
</evidence>
<dbReference type="NCBIfam" id="TIGR02141">
    <property type="entry name" value="modB_ABC"/>
    <property type="match status" value="1"/>
</dbReference>
<evidence type="ECO:0000256" key="5">
    <source>
        <dbReference type="ARBA" id="ARBA00022475"/>
    </source>
</evidence>
<feature type="transmembrane region" description="Helical" evidence="10">
    <location>
        <begin position="20"/>
        <end position="39"/>
    </location>
</feature>
<gene>
    <name evidence="13" type="ORF">DNFV4_01981</name>
</gene>
<protein>
    <recommendedName>
        <fullName evidence="11">Molybdenum transport system permease</fullName>
    </recommendedName>
</protein>
<feature type="transmembrane region" description="Helical" evidence="10">
    <location>
        <begin position="137"/>
        <end position="159"/>
    </location>
</feature>
<dbReference type="EMBL" id="OX365700">
    <property type="protein sequence ID" value="CAI4031562.1"/>
    <property type="molecule type" value="Genomic_DNA"/>
</dbReference>
<comment type="function">
    <text evidence="1 11">Part of the binding-protein-dependent transport system for molybdenum; probably responsible for the translocation of the substrate across the membrane.</text>
</comment>
<reference evidence="13" key="1">
    <citation type="submission" date="2022-10" db="EMBL/GenBank/DDBJ databases">
        <authorList>
            <person name="Koch H."/>
        </authorList>
    </citation>
    <scope>NUCLEOTIDE SEQUENCE</scope>
    <source>
        <strain evidence="13">DNF</strain>
    </source>
</reference>
<dbReference type="PANTHER" id="PTHR30183:SF8">
    <property type="entry name" value="MOLYBDENUM TRANSPORT SYSTEM PERMEASE"/>
    <property type="match status" value="1"/>
</dbReference>
<dbReference type="InterPro" id="IPR000515">
    <property type="entry name" value="MetI-like"/>
</dbReference>
<evidence type="ECO:0000256" key="4">
    <source>
        <dbReference type="ARBA" id="ARBA00022448"/>
    </source>
</evidence>
<dbReference type="Pfam" id="PF00528">
    <property type="entry name" value="BPD_transp_1"/>
    <property type="match status" value="1"/>
</dbReference>
<dbReference type="GO" id="GO:0015098">
    <property type="term" value="F:molybdate ion transmembrane transporter activity"/>
    <property type="evidence" value="ECO:0007669"/>
    <property type="project" value="UniProtKB-UniRule"/>
</dbReference>
<dbReference type="KEGG" id="nti:DNFV4_01981"/>
<dbReference type="AlphaFoldDB" id="A0AA86T742"/>
<sequence>MEVPTLVNWTAIRLTLELALLTAAILLVVGLPIAYWLTYSRRRWKFLVESVVALPLVLPPTVLGFYILVAIGPHSPLGRWYTELVGHPLPFTFEGLLFASVLYSLPFAVQPFASGFEQVDRRLIEASWTLGLSKLATLFKLIIPLSTAGLVTGFVLSFAHTLGEFGVVLMVGGNIEGITRTVSIEIYDDVQSLNYAAAAKTAALLLGISYLVLLGVYGLNRKMWAAWPQK</sequence>
<evidence type="ECO:0000313" key="14">
    <source>
        <dbReference type="Proteomes" id="UP001179121"/>
    </source>
</evidence>
<dbReference type="PANTHER" id="PTHR30183">
    <property type="entry name" value="MOLYBDENUM TRANSPORT SYSTEM PERMEASE PROTEIN MODB"/>
    <property type="match status" value="1"/>
</dbReference>
<keyword evidence="8 10" id="KW-1133">Transmembrane helix</keyword>
<keyword evidence="7 10" id="KW-0812">Transmembrane</keyword>
<feature type="domain" description="ABC transmembrane type-1" evidence="12">
    <location>
        <begin position="12"/>
        <end position="217"/>
    </location>
</feature>
<keyword evidence="6 11" id="KW-0500">Molybdenum</keyword>
<accession>A0AA86T742</accession>
<keyword evidence="4 10" id="KW-0813">Transport</keyword>
<keyword evidence="5 11" id="KW-1003">Cell membrane</keyword>
<evidence type="ECO:0000256" key="8">
    <source>
        <dbReference type="ARBA" id="ARBA00022989"/>
    </source>
</evidence>
<evidence type="ECO:0000256" key="1">
    <source>
        <dbReference type="ARBA" id="ARBA00002949"/>
    </source>
</evidence>
<dbReference type="Proteomes" id="UP001179121">
    <property type="component" value="Chromosome"/>
</dbReference>
<proteinExistence type="inferred from homology"/>
<evidence type="ECO:0000256" key="2">
    <source>
        <dbReference type="ARBA" id="ARBA00004651"/>
    </source>
</evidence>
<feature type="transmembrane region" description="Helical" evidence="10">
    <location>
        <begin position="202"/>
        <end position="220"/>
    </location>
</feature>
<evidence type="ECO:0000256" key="11">
    <source>
        <dbReference type="RuleBase" id="RU365097"/>
    </source>
</evidence>
<feature type="transmembrane region" description="Helical" evidence="10">
    <location>
        <begin position="51"/>
        <end position="71"/>
    </location>
</feature>
<evidence type="ECO:0000259" key="12">
    <source>
        <dbReference type="PROSITE" id="PS50928"/>
    </source>
</evidence>
<dbReference type="PROSITE" id="PS50928">
    <property type="entry name" value="ABC_TM1"/>
    <property type="match status" value="1"/>
</dbReference>
<dbReference type="InterPro" id="IPR035906">
    <property type="entry name" value="MetI-like_sf"/>
</dbReference>
<evidence type="ECO:0000313" key="13">
    <source>
        <dbReference type="EMBL" id="CAI4031562.1"/>
    </source>
</evidence>
<feature type="transmembrane region" description="Helical" evidence="10">
    <location>
        <begin position="91"/>
        <end position="116"/>
    </location>
</feature>
<organism evidence="13 14">
    <name type="scientific">Nitrospira tepida</name>
    <dbReference type="NCBI Taxonomy" id="2973512"/>
    <lineage>
        <taxon>Bacteria</taxon>
        <taxon>Pseudomonadati</taxon>
        <taxon>Nitrospirota</taxon>
        <taxon>Nitrospiria</taxon>
        <taxon>Nitrospirales</taxon>
        <taxon>Nitrospiraceae</taxon>
        <taxon>Nitrospira</taxon>
    </lineage>
</organism>
<dbReference type="InterPro" id="IPR011867">
    <property type="entry name" value="ModB_ABC"/>
</dbReference>
<evidence type="ECO:0000256" key="9">
    <source>
        <dbReference type="ARBA" id="ARBA00023136"/>
    </source>
</evidence>
<dbReference type="Gene3D" id="1.10.3720.10">
    <property type="entry name" value="MetI-like"/>
    <property type="match status" value="1"/>
</dbReference>
<evidence type="ECO:0000256" key="6">
    <source>
        <dbReference type="ARBA" id="ARBA00022505"/>
    </source>
</evidence>
<comment type="similarity">
    <text evidence="3 11">Belongs to the binding-protein-dependent transport system permease family. CysTW subfamily.</text>
</comment>
<dbReference type="GO" id="GO:0005886">
    <property type="term" value="C:plasma membrane"/>
    <property type="evidence" value="ECO:0007669"/>
    <property type="project" value="UniProtKB-SubCell"/>
</dbReference>
<keyword evidence="14" id="KW-1185">Reference proteome</keyword>
<dbReference type="SUPFAM" id="SSF161098">
    <property type="entry name" value="MetI-like"/>
    <property type="match status" value="1"/>
</dbReference>
<comment type="subcellular location">
    <subcellularLocation>
        <location evidence="2 10">Cell membrane</location>
        <topology evidence="2 10">Multi-pass membrane protein</topology>
    </subcellularLocation>
</comment>
<name>A0AA86T742_9BACT</name>
<evidence type="ECO:0000256" key="3">
    <source>
        <dbReference type="ARBA" id="ARBA00007069"/>
    </source>
</evidence>
<dbReference type="CDD" id="cd06261">
    <property type="entry name" value="TM_PBP2"/>
    <property type="match status" value="1"/>
</dbReference>